<dbReference type="Gene3D" id="1.20.58.60">
    <property type="match status" value="1"/>
</dbReference>
<proteinExistence type="predicted"/>
<evidence type="ECO:0000256" key="1">
    <source>
        <dbReference type="SAM" id="Coils"/>
    </source>
</evidence>
<dbReference type="SUPFAM" id="SSF46966">
    <property type="entry name" value="Spectrin repeat"/>
    <property type="match status" value="1"/>
</dbReference>
<evidence type="ECO:0000313" key="3">
    <source>
        <dbReference type="Proteomes" id="UP000092445"/>
    </source>
</evidence>
<dbReference type="Proteomes" id="UP000092445">
    <property type="component" value="Unassembled WGS sequence"/>
</dbReference>
<sequence length="122" mass="14503">MIFTSQTSDISLVNQQAQALIREADARNRQLIEQDNAQLNRLWQDLIKSLEQRLDKLQTIADKWDSFENRLLAWEKALSRLSDKFRNVDPVVRSRRHLEETKHVIQNLFYNRHNTQVHGPIK</sequence>
<dbReference type="STRING" id="7398.A0A1A9ZET3"/>
<keyword evidence="1" id="KW-0175">Coiled coil</keyword>
<dbReference type="VEuPathDB" id="VectorBase:GPAI012451"/>
<organism evidence="2 3">
    <name type="scientific">Glossina pallidipes</name>
    <name type="common">Tsetse fly</name>
    <dbReference type="NCBI Taxonomy" id="7398"/>
    <lineage>
        <taxon>Eukaryota</taxon>
        <taxon>Metazoa</taxon>
        <taxon>Ecdysozoa</taxon>
        <taxon>Arthropoda</taxon>
        <taxon>Hexapoda</taxon>
        <taxon>Insecta</taxon>
        <taxon>Pterygota</taxon>
        <taxon>Neoptera</taxon>
        <taxon>Endopterygota</taxon>
        <taxon>Diptera</taxon>
        <taxon>Brachycera</taxon>
        <taxon>Muscomorpha</taxon>
        <taxon>Hippoboscoidea</taxon>
        <taxon>Glossinidae</taxon>
        <taxon>Glossina</taxon>
    </lineage>
</organism>
<keyword evidence="3" id="KW-1185">Reference proteome</keyword>
<dbReference type="EnsemblMetazoa" id="GPAI012451-RA">
    <property type="protein sequence ID" value="GPAI012451-PA"/>
    <property type="gene ID" value="GPAI012451"/>
</dbReference>
<feature type="coiled-coil region" evidence="1">
    <location>
        <begin position="14"/>
        <end position="60"/>
    </location>
</feature>
<name>A0A1A9ZET3_GLOPL</name>
<dbReference type="AlphaFoldDB" id="A0A1A9ZET3"/>
<reference evidence="3" key="1">
    <citation type="submission" date="2014-03" db="EMBL/GenBank/DDBJ databases">
        <authorList>
            <person name="Aksoy S."/>
            <person name="Warren W."/>
            <person name="Wilson R.K."/>
        </authorList>
    </citation>
    <scope>NUCLEOTIDE SEQUENCE [LARGE SCALE GENOMIC DNA]</scope>
    <source>
        <strain evidence="3">IAEA</strain>
    </source>
</reference>
<reference evidence="2" key="2">
    <citation type="submission" date="2020-05" db="UniProtKB">
        <authorList>
            <consortium name="EnsemblMetazoa"/>
        </authorList>
    </citation>
    <scope>IDENTIFICATION</scope>
    <source>
        <strain evidence="2">IAEA</strain>
    </source>
</reference>
<accession>A0A1A9ZET3</accession>
<evidence type="ECO:0000313" key="2">
    <source>
        <dbReference type="EnsemblMetazoa" id="GPAI012451-PA"/>
    </source>
</evidence>
<protein>
    <submittedName>
        <fullName evidence="2">Uncharacterized protein</fullName>
    </submittedName>
</protein>